<proteinExistence type="predicted"/>
<dbReference type="AlphaFoldDB" id="A0A653F3W6"/>
<accession>A0A653F3W6</accession>
<dbReference type="Pfam" id="PF07210">
    <property type="entry name" value="DUF1416"/>
    <property type="match status" value="1"/>
</dbReference>
<name>A0A653F3W6_9MYCO</name>
<sequence length="100" mass="10330">MCSLPMEAIAPLFVVDMAKTVIAGRVVDDSGQPVGRAFVRLSDASDALTAEVVASGTGYVRFFAAPRSWTARTLSPTGTGRVIVAPAGAGIHEVRAKIGD</sequence>
<evidence type="ECO:0000313" key="1">
    <source>
        <dbReference type="EMBL" id="VTP04427.1"/>
    </source>
</evidence>
<gene>
    <name evidence="1" type="ORF">BIN_B_05539</name>
</gene>
<protein>
    <recommendedName>
        <fullName evidence="2">DUF1416 domain-containing protein</fullName>
    </recommendedName>
</protein>
<reference evidence="1" key="1">
    <citation type="submission" date="2019-05" db="EMBL/GenBank/DDBJ databases">
        <authorList>
            <person name="Naeem R."/>
            <person name="Antony C."/>
            <person name="Guan Q."/>
        </authorList>
    </citation>
    <scope>NUCLEOTIDE SEQUENCE</scope>
    <source>
        <strain evidence="1">2</strain>
    </source>
</reference>
<dbReference type="EMBL" id="LR589199">
    <property type="protein sequence ID" value="VTP04427.1"/>
    <property type="molecule type" value="Genomic_DNA"/>
</dbReference>
<dbReference type="InterPro" id="IPR010814">
    <property type="entry name" value="DUF1416"/>
</dbReference>
<organism evidence="1">
    <name type="scientific">Mycobacterium riyadhense</name>
    <dbReference type="NCBI Taxonomy" id="486698"/>
    <lineage>
        <taxon>Bacteria</taxon>
        <taxon>Bacillati</taxon>
        <taxon>Actinomycetota</taxon>
        <taxon>Actinomycetes</taxon>
        <taxon>Mycobacteriales</taxon>
        <taxon>Mycobacteriaceae</taxon>
        <taxon>Mycobacterium</taxon>
    </lineage>
</organism>
<evidence type="ECO:0008006" key="2">
    <source>
        <dbReference type="Google" id="ProtNLM"/>
    </source>
</evidence>